<name>A0A2T0T9Z1_9PSEU</name>
<dbReference type="InterPro" id="IPR025734">
    <property type="entry name" value="EspG"/>
</dbReference>
<organism evidence="5 6">
    <name type="scientific">Umezawaea tangerina</name>
    <dbReference type="NCBI Taxonomy" id="84725"/>
    <lineage>
        <taxon>Bacteria</taxon>
        <taxon>Bacillati</taxon>
        <taxon>Actinomycetota</taxon>
        <taxon>Actinomycetes</taxon>
        <taxon>Pseudonocardiales</taxon>
        <taxon>Pseudonocardiaceae</taxon>
        <taxon>Umezawaea</taxon>
    </lineage>
</organism>
<accession>A0A2T0T9Z1</accession>
<comment type="subcellular location">
    <subcellularLocation>
        <location evidence="1">Cytoplasm</location>
    </subcellularLocation>
</comment>
<comment type="similarity">
    <text evidence="2">Belongs to the EspG family.</text>
</comment>
<dbReference type="EMBL" id="PVTF01000004">
    <property type="protein sequence ID" value="PRY42458.1"/>
    <property type="molecule type" value="Genomic_DNA"/>
</dbReference>
<reference evidence="5 6" key="1">
    <citation type="submission" date="2018-03" db="EMBL/GenBank/DDBJ databases">
        <title>Genomic Encyclopedia of Archaeal and Bacterial Type Strains, Phase II (KMG-II): from individual species to whole genera.</title>
        <authorList>
            <person name="Goeker M."/>
        </authorList>
    </citation>
    <scope>NUCLEOTIDE SEQUENCE [LARGE SCALE GENOMIC DNA]</scope>
    <source>
        <strain evidence="5 6">DSM 44720</strain>
    </source>
</reference>
<gene>
    <name evidence="5" type="ORF">CLV43_104291</name>
</gene>
<keyword evidence="4" id="KW-0143">Chaperone</keyword>
<comment type="caution">
    <text evidence="5">The sequence shown here is derived from an EMBL/GenBank/DDBJ whole genome shotgun (WGS) entry which is preliminary data.</text>
</comment>
<dbReference type="Pfam" id="PF14011">
    <property type="entry name" value="ESX-1_EspG"/>
    <property type="match status" value="1"/>
</dbReference>
<keyword evidence="6" id="KW-1185">Reference proteome</keyword>
<dbReference type="Proteomes" id="UP000239494">
    <property type="component" value="Unassembled WGS sequence"/>
</dbReference>
<evidence type="ECO:0000256" key="1">
    <source>
        <dbReference type="ARBA" id="ARBA00004496"/>
    </source>
</evidence>
<proteinExistence type="inferred from homology"/>
<evidence type="ECO:0000313" key="6">
    <source>
        <dbReference type="Proteomes" id="UP000239494"/>
    </source>
</evidence>
<evidence type="ECO:0000313" key="5">
    <source>
        <dbReference type="EMBL" id="PRY42458.1"/>
    </source>
</evidence>
<protein>
    <submittedName>
        <fullName evidence="5">ESAT-6 protein secretion system EspG family protein</fullName>
    </submittedName>
</protein>
<dbReference type="RefSeq" id="WP_170155851.1">
    <property type="nucleotide sequence ID" value="NZ_PVTF01000004.1"/>
</dbReference>
<evidence type="ECO:0000256" key="4">
    <source>
        <dbReference type="ARBA" id="ARBA00023186"/>
    </source>
</evidence>
<evidence type="ECO:0000256" key="3">
    <source>
        <dbReference type="ARBA" id="ARBA00022490"/>
    </source>
</evidence>
<keyword evidence="3" id="KW-0963">Cytoplasm</keyword>
<dbReference type="AlphaFoldDB" id="A0A2T0T9Z1"/>
<evidence type="ECO:0000256" key="2">
    <source>
        <dbReference type="ARBA" id="ARBA00006411"/>
    </source>
</evidence>
<sequence>MLLAKHQKQLWRPISEDAFDVLWRYRYGQARPKPVVLECPSRGTTEAERREIERVAWDELAFAGFGRPNSLSPRVADALAMLLDADMELDLRAVSRGRTLRALAVAERDVGLLAVLSDGRYTLVGTSRWQLAQDLVALLPAHRPGNPKQRSVPVAVLAQADTALRTDRVRVADQPFTAVTAALAAAGCQGDATRACARLVEQPPLGRAELGGALRIRGERKRHNWFLTVHDTPTERYLVTHRVEDVTVVGATPEVIVAALQELVRSRAPW</sequence>